<dbReference type="AlphaFoldDB" id="A0A2U9PHT9"/>
<name>A0A2U9PHT9_MYCSE</name>
<reference evidence="2" key="2">
    <citation type="submission" date="2018-03" db="EMBL/GenBank/DDBJ databases">
        <authorList>
            <person name="Derbyshire K."/>
            <person name="Gray T.A."/>
            <person name="Champion M."/>
        </authorList>
    </citation>
    <scope>NUCLEOTIDE SEQUENCE [LARGE SCALE GENOMIC DNA]</scope>
    <source>
        <strain evidence="2">MKD8</strain>
    </source>
</reference>
<sequence>MDSYDRDVMRFVLAWAPFGGPREDDVWVSFGVSVGQLGERFADAVMRCRLRAAALSDPDRDLLARAGAHLRDLQQLRAATESGERTLEERALRVPKGA</sequence>
<gene>
    <name evidence="1" type="ORF">D806_003030</name>
</gene>
<protein>
    <submittedName>
        <fullName evidence="1">Uncharacterized protein</fullName>
    </submittedName>
</protein>
<dbReference type="RefSeq" id="WP_014876723.1">
    <property type="nucleotide sequence ID" value="NZ_CP027541.1"/>
</dbReference>
<reference evidence="1 2" key="1">
    <citation type="journal article" date="2013" name="Genome Announc.">
        <title>Draft genome sequence of MKD8, a conjugal recipient Mycobacterium smegmatis strain.</title>
        <authorList>
            <person name="Gray T.A."/>
            <person name="Palumbo M.J."/>
            <person name="Derbyshire K.M."/>
        </authorList>
    </citation>
    <scope>NUCLEOTIDE SEQUENCE [LARGE SCALE GENOMIC DNA]</scope>
    <source>
        <strain evidence="1 2">MKD8</strain>
    </source>
</reference>
<evidence type="ECO:0000313" key="2">
    <source>
        <dbReference type="Proteomes" id="UP000011200"/>
    </source>
</evidence>
<dbReference type="EMBL" id="CP027541">
    <property type="protein sequence ID" value="AWT51297.1"/>
    <property type="molecule type" value="Genomic_DNA"/>
</dbReference>
<dbReference type="Proteomes" id="UP000011200">
    <property type="component" value="Chromosome"/>
</dbReference>
<evidence type="ECO:0000313" key="1">
    <source>
        <dbReference type="EMBL" id="AWT51297.1"/>
    </source>
</evidence>
<proteinExistence type="predicted"/>
<organism evidence="1 2">
    <name type="scientific">Mycolicibacterium smegmatis (strain MKD8)</name>
    <name type="common">Mycobacterium smegmatis</name>
    <dbReference type="NCBI Taxonomy" id="1214915"/>
    <lineage>
        <taxon>Bacteria</taxon>
        <taxon>Bacillati</taxon>
        <taxon>Actinomycetota</taxon>
        <taxon>Actinomycetes</taxon>
        <taxon>Mycobacteriales</taxon>
        <taxon>Mycobacteriaceae</taxon>
        <taxon>Mycolicibacterium</taxon>
    </lineage>
</organism>
<accession>A0A2U9PHT9</accession>